<dbReference type="Proteomes" id="UP001165368">
    <property type="component" value="Unassembled WGS sequence"/>
</dbReference>
<evidence type="ECO:0000256" key="5">
    <source>
        <dbReference type="ARBA" id="ARBA00023136"/>
    </source>
</evidence>
<dbReference type="RefSeq" id="WP_237818421.1">
    <property type="nucleotide sequence ID" value="NZ_JAKLTQ010000002.1"/>
</dbReference>
<dbReference type="InterPro" id="IPR020846">
    <property type="entry name" value="MFS_dom"/>
</dbReference>
<evidence type="ECO:0000256" key="2">
    <source>
        <dbReference type="ARBA" id="ARBA00022448"/>
    </source>
</evidence>
<dbReference type="PANTHER" id="PTHR42718">
    <property type="entry name" value="MAJOR FACILITATOR SUPERFAMILY MULTIDRUG TRANSPORTER MFSC"/>
    <property type="match status" value="1"/>
</dbReference>
<evidence type="ECO:0000313" key="8">
    <source>
        <dbReference type="EMBL" id="MCG2621317.1"/>
    </source>
</evidence>
<protein>
    <submittedName>
        <fullName evidence="8">MFS transporter</fullName>
    </submittedName>
</protein>
<dbReference type="EMBL" id="JAKLTQ010000002">
    <property type="protein sequence ID" value="MCG2621317.1"/>
    <property type="molecule type" value="Genomic_DNA"/>
</dbReference>
<feature type="transmembrane region" description="Helical" evidence="6">
    <location>
        <begin position="440"/>
        <end position="463"/>
    </location>
</feature>
<evidence type="ECO:0000256" key="3">
    <source>
        <dbReference type="ARBA" id="ARBA00022692"/>
    </source>
</evidence>
<feature type="domain" description="Major facilitator superfamily (MFS) profile" evidence="7">
    <location>
        <begin position="9"/>
        <end position="468"/>
    </location>
</feature>
<feature type="transmembrane region" description="Helical" evidence="6">
    <location>
        <begin position="102"/>
        <end position="122"/>
    </location>
</feature>
<comment type="caution">
    <text evidence="8">The sequence shown here is derived from an EMBL/GenBank/DDBJ whole genome shotgun (WGS) entry which is preliminary data.</text>
</comment>
<evidence type="ECO:0000313" key="9">
    <source>
        <dbReference type="Proteomes" id="UP001165368"/>
    </source>
</evidence>
<keyword evidence="2" id="KW-0813">Transport</keyword>
<feature type="transmembrane region" description="Helical" evidence="6">
    <location>
        <begin position="308"/>
        <end position="329"/>
    </location>
</feature>
<keyword evidence="5 6" id="KW-0472">Membrane</keyword>
<keyword evidence="3 6" id="KW-0812">Transmembrane</keyword>
<dbReference type="InterPro" id="IPR036259">
    <property type="entry name" value="MFS_trans_sf"/>
</dbReference>
<evidence type="ECO:0000256" key="6">
    <source>
        <dbReference type="SAM" id="Phobius"/>
    </source>
</evidence>
<feature type="transmembrane region" description="Helical" evidence="6">
    <location>
        <begin position="47"/>
        <end position="69"/>
    </location>
</feature>
<sequence length="486" mass="49983">MSTARRAPALLVPALAFMATTLTIMQTLVIPVLPSIGKELRVPDSEAAWVVTANLMSATIFTPLVGRLADRYDKRLVVLVVTCLVVIGSAVAALVPMLGVLVAARVLQGLHYALYPVAVAIVREQVPEPRQGRAFGVLSAGLAAGGMLGLVVAGVLVPDGAGYQKIFWFGLALNLAAIPLCFVIPAQRKRSEVRVDWAGALVLAVASGLLLLGLSRSGEWGWHSTATWSCMAGSVLALYLWLLLESKVKFPLISVRVLASPAVLLLNVATVCTGFAIYLVYMTGIAFVQVPADSAGYGLGASVFDASMVYLLPGAVAGAVAALAGGALIDRFGGPAILLAAALIGLAGSGLLLLAHTEPWHLILSIAAANVAASLVFTAIPPVLNGHVDAATTGVANSLNAVTRNLGSAAATAVAASLLVPVQQGSNGFLVPLGAFEWSFVLATAATGFTLVLAAGLLVYSLLTARQAPSAPPDTADEKRPQPVRD</sequence>
<feature type="transmembrane region" description="Helical" evidence="6">
    <location>
        <begin position="76"/>
        <end position="96"/>
    </location>
</feature>
<feature type="transmembrane region" description="Helical" evidence="6">
    <location>
        <begin position="336"/>
        <end position="354"/>
    </location>
</feature>
<keyword evidence="9" id="KW-1185">Reference proteome</keyword>
<evidence type="ECO:0000256" key="1">
    <source>
        <dbReference type="ARBA" id="ARBA00004651"/>
    </source>
</evidence>
<dbReference type="InterPro" id="IPR011701">
    <property type="entry name" value="MFS"/>
</dbReference>
<gene>
    <name evidence="8" type="ORF">LVY72_05240</name>
</gene>
<feature type="transmembrane region" description="Helical" evidence="6">
    <location>
        <begin position="264"/>
        <end position="288"/>
    </location>
</feature>
<evidence type="ECO:0000259" key="7">
    <source>
        <dbReference type="PROSITE" id="PS50850"/>
    </source>
</evidence>
<evidence type="ECO:0000256" key="4">
    <source>
        <dbReference type="ARBA" id="ARBA00022989"/>
    </source>
</evidence>
<comment type="subcellular location">
    <subcellularLocation>
        <location evidence="1">Cell membrane</location>
        <topology evidence="1">Multi-pass membrane protein</topology>
    </subcellularLocation>
</comment>
<feature type="transmembrane region" description="Helical" evidence="6">
    <location>
        <begin position="360"/>
        <end position="380"/>
    </location>
</feature>
<dbReference type="Gene3D" id="1.20.1250.20">
    <property type="entry name" value="MFS general substrate transporter like domains"/>
    <property type="match status" value="1"/>
</dbReference>
<dbReference type="PROSITE" id="PS50850">
    <property type="entry name" value="MFS"/>
    <property type="match status" value="1"/>
</dbReference>
<proteinExistence type="predicted"/>
<dbReference type="Pfam" id="PF07690">
    <property type="entry name" value="MFS_1"/>
    <property type="match status" value="1"/>
</dbReference>
<feature type="transmembrane region" description="Helical" evidence="6">
    <location>
        <begin position="134"/>
        <end position="154"/>
    </location>
</feature>
<feature type="transmembrane region" description="Helical" evidence="6">
    <location>
        <begin position="401"/>
        <end position="420"/>
    </location>
</feature>
<keyword evidence="4 6" id="KW-1133">Transmembrane helix</keyword>
<reference evidence="8" key="1">
    <citation type="submission" date="2022-01" db="EMBL/GenBank/DDBJ databases">
        <authorList>
            <person name="Jo J.-H."/>
            <person name="Im W.-T."/>
        </authorList>
    </citation>
    <scope>NUCLEOTIDE SEQUENCE</scope>
    <source>
        <strain evidence="8">I2-34</strain>
    </source>
</reference>
<feature type="transmembrane region" description="Helical" evidence="6">
    <location>
        <begin position="226"/>
        <end position="244"/>
    </location>
</feature>
<accession>A0ABS9L3U9</accession>
<dbReference type="SUPFAM" id="SSF103473">
    <property type="entry name" value="MFS general substrate transporter"/>
    <property type="match status" value="1"/>
</dbReference>
<feature type="transmembrane region" description="Helical" evidence="6">
    <location>
        <begin position="197"/>
        <end position="214"/>
    </location>
</feature>
<dbReference type="PANTHER" id="PTHR42718:SF9">
    <property type="entry name" value="MAJOR FACILITATOR SUPERFAMILY MULTIDRUG TRANSPORTER MFSC"/>
    <property type="match status" value="1"/>
</dbReference>
<name>A0ABS9L3U9_9MICC</name>
<feature type="transmembrane region" description="Helical" evidence="6">
    <location>
        <begin position="166"/>
        <end position="185"/>
    </location>
</feature>
<organism evidence="8 9">
    <name type="scientific">Arthrobacter hankyongi</name>
    <dbReference type="NCBI Taxonomy" id="2904801"/>
    <lineage>
        <taxon>Bacteria</taxon>
        <taxon>Bacillati</taxon>
        <taxon>Actinomycetota</taxon>
        <taxon>Actinomycetes</taxon>
        <taxon>Micrococcales</taxon>
        <taxon>Micrococcaceae</taxon>
        <taxon>Arthrobacter</taxon>
    </lineage>
</organism>